<evidence type="ECO:0000259" key="4">
    <source>
        <dbReference type="PROSITE" id="PS50886"/>
    </source>
</evidence>
<dbReference type="NCBIfam" id="NF045760">
    <property type="entry name" value="YtpR"/>
    <property type="match status" value="1"/>
</dbReference>
<dbReference type="OrthoDB" id="19141at2759"/>
<dbReference type="InterPro" id="IPR033714">
    <property type="entry name" value="tRNA_bind_bactPheRS"/>
</dbReference>
<dbReference type="InterPro" id="IPR002547">
    <property type="entry name" value="tRNA-bd_dom"/>
</dbReference>
<dbReference type="InterPro" id="IPR012340">
    <property type="entry name" value="NA-bd_OB-fold"/>
</dbReference>
<proteinExistence type="predicted"/>
<evidence type="ECO:0000313" key="6">
    <source>
        <dbReference type="Proteomes" id="UP001165121"/>
    </source>
</evidence>
<feature type="domain" description="TRNA-binding" evidence="4">
    <location>
        <begin position="62"/>
        <end position="181"/>
    </location>
</feature>
<keyword evidence="2 3" id="KW-0694">RNA-binding</keyword>
<keyword evidence="6" id="KW-1185">Reference proteome</keyword>
<gene>
    <name evidence="5" type="ORF">Pfra01_000880700</name>
</gene>
<sequence length="217" mass="22950">MIKVGQTSTSSNSVEVAVDQVTSRCSTFQFATFSASASAVGEDAAAAVEKKKAPQPQQPVVETTWNSLVVGEIVELHAHPQADRLNVCAVNVGDAENLLQIICGAPNVCQGARVPVAKVGTRLAIKEPETGELNKLKIKKSKLRGEVSQGMICSEAELGLTDESDGILIFDDDAEVGELVHEYGTIASRLMARGITVPTPQPKVTAAPVQLESTQQE</sequence>
<dbReference type="SUPFAM" id="SSF50249">
    <property type="entry name" value="Nucleic acid-binding proteins"/>
    <property type="match status" value="1"/>
</dbReference>
<dbReference type="Pfam" id="PF01588">
    <property type="entry name" value="tRNA_bind"/>
    <property type="match status" value="1"/>
</dbReference>
<dbReference type="FunFam" id="2.40.50.140:FF:000045">
    <property type="entry name" value="Phenylalanine--tRNA ligase beta subunit"/>
    <property type="match status" value="1"/>
</dbReference>
<dbReference type="EMBL" id="BSXT01000803">
    <property type="protein sequence ID" value="GMF34352.1"/>
    <property type="molecule type" value="Genomic_DNA"/>
</dbReference>
<dbReference type="CDD" id="cd02796">
    <property type="entry name" value="tRNA_bind_bactPheRS"/>
    <property type="match status" value="1"/>
</dbReference>
<dbReference type="Gene3D" id="2.40.50.140">
    <property type="entry name" value="Nucleic acid-binding proteins"/>
    <property type="match status" value="1"/>
</dbReference>
<dbReference type="Proteomes" id="UP001165121">
    <property type="component" value="Unassembled WGS sequence"/>
</dbReference>
<evidence type="ECO:0000313" key="5">
    <source>
        <dbReference type="EMBL" id="GMF34352.1"/>
    </source>
</evidence>
<dbReference type="GO" id="GO:0000049">
    <property type="term" value="F:tRNA binding"/>
    <property type="evidence" value="ECO:0007669"/>
    <property type="project" value="UniProtKB-UniRule"/>
</dbReference>
<organism evidence="5 6">
    <name type="scientific">Phytophthora fragariaefolia</name>
    <dbReference type="NCBI Taxonomy" id="1490495"/>
    <lineage>
        <taxon>Eukaryota</taxon>
        <taxon>Sar</taxon>
        <taxon>Stramenopiles</taxon>
        <taxon>Oomycota</taxon>
        <taxon>Peronosporomycetes</taxon>
        <taxon>Peronosporales</taxon>
        <taxon>Peronosporaceae</taxon>
        <taxon>Phytophthora</taxon>
    </lineage>
</organism>
<name>A0A9W6X9N7_9STRA</name>
<evidence type="ECO:0000256" key="3">
    <source>
        <dbReference type="PROSITE-ProRule" id="PRU00209"/>
    </source>
</evidence>
<evidence type="ECO:0000256" key="2">
    <source>
        <dbReference type="ARBA" id="ARBA00022884"/>
    </source>
</evidence>
<evidence type="ECO:0000256" key="1">
    <source>
        <dbReference type="ARBA" id="ARBA00022555"/>
    </source>
</evidence>
<accession>A0A9W6X9N7</accession>
<keyword evidence="1 3" id="KW-0820">tRNA-binding</keyword>
<dbReference type="AlphaFoldDB" id="A0A9W6X9N7"/>
<dbReference type="PROSITE" id="PS50886">
    <property type="entry name" value="TRBD"/>
    <property type="match status" value="1"/>
</dbReference>
<reference evidence="5" key="1">
    <citation type="submission" date="2023-04" db="EMBL/GenBank/DDBJ databases">
        <title>Phytophthora fragariaefolia NBRC 109709.</title>
        <authorList>
            <person name="Ichikawa N."/>
            <person name="Sato H."/>
            <person name="Tonouchi N."/>
        </authorList>
    </citation>
    <scope>NUCLEOTIDE SEQUENCE</scope>
    <source>
        <strain evidence="5">NBRC 109709</strain>
    </source>
</reference>
<protein>
    <submittedName>
        <fullName evidence="5">Unnamed protein product</fullName>
    </submittedName>
</protein>
<comment type="caution">
    <text evidence="5">The sequence shown here is derived from an EMBL/GenBank/DDBJ whole genome shotgun (WGS) entry which is preliminary data.</text>
</comment>